<evidence type="ECO:0000313" key="1">
    <source>
        <dbReference type="EMBL" id="GAF85532.1"/>
    </source>
</evidence>
<reference evidence="1" key="1">
    <citation type="journal article" date="2014" name="Front. Microbiol.">
        <title>High frequency of phylogenetically diverse reductive dehalogenase-homologous genes in deep subseafloor sedimentary metagenomes.</title>
        <authorList>
            <person name="Kawai M."/>
            <person name="Futagami T."/>
            <person name="Toyoda A."/>
            <person name="Takaki Y."/>
            <person name="Nishi S."/>
            <person name="Hori S."/>
            <person name="Arai W."/>
            <person name="Tsubouchi T."/>
            <person name="Morono Y."/>
            <person name="Uchiyama I."/>
            <person name="Ito T."/>
            <person name="Fujiyama A."/>
            <person name="Inagaki F."/>
            <person name="Takami H."/>
        </authorList>
    </citation>
    <scope>NUCLEOTIDE SEQUENCE</scope>
    <source>
        <strain evidence="1">Expedition CK06-06</strain>
    </source>
</reference>
<dbReference type="EMBL" id="BARS01003724">
    <property type="protein sequence ID" value="GAF85532.1"/>
    <property type="molecule type" value="Genomic_DNA"/>
</dbReference>
<feature type="non-terminal residue" evidence="1">
    <location>
        <position position="1"/>
    </location>
</feature>
<dbReference type="AlphaFoldDB" id="X0TBJ1"/>
<organism evidence="1">
    <name type="scientific">marine sediment metagenome</name>
    <dbReference type="NCBI Taxonomy" id="412755"/>
    <lineage>
        <taxon>unclassified sequences</taxon>
        <taxon>metagenomes</taxon>
        <taxon>ecological metagenomes</taxon>
    </lineage>
</organism>
<comment type="caution">
    <text evidence="1">The sequence shown here is derived from an EMBL/GenBank/DDBJ whole genome shotgun (WGS) entry which is preliminary data.</text>
</comment>
<name>X0TBJ1_9ZZZZ</name>
<protein>
    <submittedName>
        <fullName evidence="1">Uncharacterized protein</fullName>
    </submittedName>
</protein>
<gene>
    <name evidence="1" type="ORF">S01H1_07218</name>
</gene>
<sequence>PEGIHLSQTEVRSPALALYIEGGIGWEQQLDLTVTAGVIPGLRKALPHPLRVADEWFSRILRDNLVPLRVTGTLSRPIIVPLPGGKLTQQSAAFFKRLLHKAKGG</sequence>
<accession>X0TBJ1</accession>
<proteinExistence type="predicted"/>